<dbReference type="InterPro" id="IPR037069">
    <property type="entry name" value="AcylCoA_DH/ox_N_sf"/>
</dbReference>
<evidence type="ECO:0000313" key="9">
    <source>
        <dbReference type="EMBL" id="OJG19318.1"/>
    </source>
</evidence>
<comment type="similarity">
    <text evidence="2 5">Belongs to the acyl-CoA dehydrogenase family.</text>
</comment>
<comment type="caution">
    <text evidence="9">The sequence shown here is derived from an EMBL/GenBank/DDBJ whole genome shotgun (WGS) entry which is preliminary data.</text>
</comment>
<feature type="domain" description="Acyl-CoA dehydrogenase/oxidase N-terminal" evidence="8">
    <location>
        <begin position="9"/>
        <end position="103"/>
    </location>
</feature>
<dbReference type="InterPro" id="IPR006091">
    <property type="entry name" value="Acyl-CoA_Oxase/DH_mid-dom"/>
</dbReference>
<evidence type="ECO:0000256" key="3">
    <source>
        <dbReference type="ARBA" id="ARBA00022630"/>
    </source>
</evidence>
<keyword evidence="10" id="KW-1185">Reference proteome</keyword>
<dbReference type="PIRSF" id="PIRSF016578">
    <property type="entry name" value="HsaA"/>
    <property type="match status" value="1"/>
</dbReference>
<sequence>MDWLSKGTLVQQAADFDQTSKFPEELVQELSKRGIFRIGIAKTYWGDGDEMQVFLEMIQKVSESFPALASILFTQSSFAIWPLLRFGTKEQREEYLVDFFNGERWGSFALNEATGSFLDDLHTIATEKEDHWVLTGDKVSISNAPIADLLFVVARTHCLDESEKYGVFLVDAKSPGVTISEPVEKVGLKALPVADIQLKDVQVPKEAILGGSLAAQQQIISIINRIRICISAQSIGIAKGALKAGLQYVTKERKFGLRLINLLETQRILAEVDTAISAAEVFLTQGLTEGMTDLDATKSRQIAKIKLFCTNTSIQTTESLVAMTGGYGYTRSNQMERLSRDAKITGLYGDSADAQKRIIAAKWLHEREENK</sequence>
<dbReference type="PANTHER" id="PTHR43884:SF12">
    <property type="entry name" value="ISOVALERYL-COA DEHYDROGENASE, MITOCHONDRIAL-RELATED"/>
    <property type="match status" value="1"/>
</dbReference>
<keyword evidence="5" id="KW-0560">Oxidoreductase</keyword>
<dbReference type="InterPro" id="IPR036250">
    <property type="entry name" value="AcylCo_DH-like_C"/>
</dbReference>
<organism evidence="9 10">
    <name type="scientific">Enterococcus canis</name>
    <dbReference type="NCBI Taxonomy" id="214095"/>
    <lineage>
        <taxon>Bacteria</taxon>
        <taxon>Bacillati</taxon>
        <taxon>Bacillota</taxon>
        <taxon>Bacilli</taxon>
        <taxon>Lactobacillales</taxon>
        <taxon>Enterococcaceae</taxon>
        <taxon>Enterococcus</taxon>
    </lineage>
</organism>
<dbReference type="GO" id="GO:0003995">
    <property type="term" value="F:acyl-CoA dehydrogenase activity"/>
    <property type="evidence" value="ECO:0007669"/>
    <property type="project" value="TreeGrafter"/>
</dbReference>
<dbReference type="InterPro" id="IPR013786">
    <property type="entry name" value="AcylCoA_DH/ox_N"/>
</dbReference>
<keyword evidence="3 5" id="KW-0285">Flavoprotein</keyword>
<dbReference type="InterPro" id="IPR009100">
    <property type="entry name" value="AcylCoA_DH/oxidase_NM_dom_sf"/>
</dbReference>
<evidence type="ECO:0000256" key="5">
    <source>
        <dbReference type="RuleBase" id="RU362125"/>
    </source>
</evidence>
<dbReference type="Proteomes" id="UP000181884">
    <property type="component" value="Unassembled WGS sequence"/>
</dbReference>
<dbReference type="InterPro" id="IPR009075">
    <property type="entry name" value="AcylCo_DH/oxidase_C"/>
</dbReference>
<evidence type="ECO:0000259" key="7">
    <source>
        <dbReference type="Pfam" id="PF02770"/>
    </source>
</evidence>
<dbReference type="STRING" id="214095.RU97_GL000889"/>
<reference evidence="9 10" key="1">
    <citation type="submission" date="2014-12" db="EMBL/GenBank/DDBJ databases">
        <title>Draft genome sequences of 29 type strains of Enterococci.</title>
        <authorList>
            <person name="Zhong Z."/>
            <person name="Sun Z."/>
            <person name="Liu W."/>
            <person name="Zhang W."/>
            <person name="Zhang H."/>
        </authorList>
    </citation>
    <scope>NUCLEOTIDE SEQUENCE [LARGE SCALE GENOMIC DNA]</scope>
    <source>
        <strain evidence="9 10">DSM 17029</strain>
    </source>
</reference>
<dbReference type="AlphaFoldDB" id="A0A1L8RHS3"/>
<evidence type="ECO:0000256" key="1">
    <source>
        <dbReference type="ARBA" id="ARBA00001974"/>
    </source>
</evidence>
<dbReference type="SUPFAM" id="SSF47203">
    <property type="entry name" value="Acyl-CoA dehydrogenase C-terminal domain-like"/>
    <property type="match status" value="1"/>
</dbReference>
<dbReference type="SUPFAM" id="SSF56645">
    <property type="entry name" value="Acyl-CoA dehydrogenase NM domain-like"/>
    <property type="match status" value="1"/>
</dbReference>
<dbReference type="Pfam" id="PF02770">
    <property type="entry name" value="Acyl-CoA_dh_M"/>
    <property type="match status" value="1"/>
</dbReference>
<dbReference type="EMBL" id="JXKH01000002">
    <property type="protein sequence ID" value="OJG19318.1"/>
    <property type="molecule type" value="Genomic_DNA"/>
</dbReference>
<dbReference type="Gene3D" id="1.20.140.10">
    <property type="entry name" value="Butyryl-CoA Dehydrogenase, subunit A, domain 3"/>
    <property type="match status" value="1"/>
</dbReference>
<dbReference type="Gene3D" id="2.40.110.10">
    <property type="entry name" value="Butyryl-CoA Dehydrogenase, subunit A, domain 2"/>
    <property type="match status" value="1"/>
</dbReference>
<keyword evidence="4 5" id="KW-0274">FAD</keyword>
<feature type="domain" description="Acyl-CoA oxidase/dehydrogenase middle" evidence="7">
    <location>
        <begin position="113"/>
        <end position="201"/>
    </location>
</feature>
<dbReference type="Pfam" id="PF00441">
    <property type="entry name" value="Acyl-CoA_dh_1"/>
    <property type="match status" value="1"/>
</dbReference>
<comment type="cofactor">
    <cofactor evidence="1 5">
        <name>FAD</name>
        <dbReference type="ChEBI" id="CHEBI:57692"/>
    </cofactor>
</comment>
<evidence type="ECO:0000313" key="10">
    <source>
        <dbReference type="Proteomes" id="UP000181884"/>
    </source>
</evidence>
<evidence type="ECO:0000256" key="4">
    <source>
        <dbReference type="ARBA" id="ARBA00022827"/>
    </source>
</evidence>
<dbReference type="GO" id="GO:0050660">
    <property type="term" value="F:flavin adenine dinucleotide binding"/>
    <property type="evidence" value="ECO:0007669"/>
    <property type="project" value="InterPro"/>
</dbReference>
<dbReference type="Pfam" id="PF02771">
    <property type="entry name" value="Acyl-CoA_dh_N"/>
    <property type="match status" value="1"/>
</dbReference>
<feature type="domain" description="Acyl-CoA dehydrogenase/oxidase C-terminal" evidence="6">
    <location>
        <begin position="219"/>
        <end position="362"/>
    </location>
</feature>
<name>A0A1L8RHS3_9ENTE</name>
<accession>A0A1L8RHS3</accession>
<proteinExistence type="inferred from homology"/>
<evidence type="ECO:0000259" key="8">
    <source>
        <dbReference type="Pfam" id="PF02771"/>
    </source>
</evidence>
<evidence type="ECO:0000259" key="6">
    <source>
        <dbReference type="Pfam" id="PF00441"/>
    </source>
</evidence>
<gene>
    <name evidence="9" type="ORF">RU97_GL000889</name>
</gene>
<protein>
    <submittedName>
        <fullName evidence="9">Acyl-CoA dehydrogenase</fullName>
    </submittedName>
</protein>
<dbReference type="Gene3D" id="1.10.540.10">
    <property type="entry name" value="Acyl-CoA dehydrogenase/oxidase, N-terminal domain"/>
    <property type="match status" value="1"/>
</dbReference>
<dbReference type="PANTHER" id="PTHR43884">
    <property type="entry name" value="ACYL-COA DEHYDROGENASE"/>
    <property type="match status" value="1"/>
</dbReference>
<dbReference type="InterPro" id="IPR046373">
    <property type="entry name" value="Acyl-CoA_Oxase/DH_mid-dom_sf"/>
</dbReference>
<evidence type="ECO:0000256" key="2">
    <source>
        <dbReference type="ARBA" id="ARBA00009347"/>
    </source>
</evidence>